<comment type="caution">
    <text evidence="2">The sequence shown here is derived from an EMBL/GenBank/DDBJ whole genome shotgun (WGS) entry which is preliminary data.</text>
</comment>
<evidence type="ECO:0000313" key="2">
    <source>
        <dbReference type="EMBL" id="MFL9926430.1"/>
    </source>
</evidence>
<dbReference type="Proteomes" id="UP001629246">
    <property type="component" value="Unassembled WGS sequence"/>
</dbReference>
<evidence type="ECO:0000256" key="1">
    <source>
        <dbReference type="SAM" id="MobiDB-lite"/>
    </source>
</evidence>
<proteinExistence type="predicted"/>
<accession>A0ABW9AEH3</accession>
<evidence type="ECO:0000313" key="3">
    <source>
        <dbReference type="Proteomes" id="UP001629246"/>
    </source>
</evidence>
<gene>
    <name evidence="2" type="ORF">PQR62_19295</name>
</gene>
<dbReference type="EMBL" id="JAQQFM010000008">
    <property type="protein sequence ID" value="MFL9926430.1"/>
    <property type="molecule type" value="Genomic_DNA"/>
</dbReference>
<reference evidence="2 3" key="1">
    <citation type="journal article" date="2024" name="Chem. Sci.">
        <title>Discovery of megapolipeptins by genome mining of a Burkholderiales bacteria collection.</title>
        <authorList>
            <person name="Paulo B.S."/>
            <person name="Recchia M.J.J."/>
            <person name="Lee S."/>
            <person name="Fergusson C.H."/>
            <person name="Romanowski S.B."/>
            <person name="Hernandez A."/>
            <person name="Krull N."/>
            <person name="Liu D.Y."/>
            <person name="Cavanagh H."/>
            <person name="Bos A."/>
            <person name="Gray C.A."/>
            <person name="Murphy B.T."/>
            <person name="Linington R.G."/>
            <person name="Eustaquio A.S."/>
        </authorList>
    </citation>
    <scope>NUCLEOTIDE SEQUENCE [LARGE SCALE GENOMIC DNA]</scope>
    <source>
        <strain evidence="2 3">RL21-008-BIB-A</strain>
    </source>
</reference>
<name>A0ABW9AEH3_9BURK</name>
<organism evidence="2 3">
    <name type="scientific">Herbaspirillum lusitanum</name>
    <dbReference type="NCBI Taxonomy" id="213312"/>
    <lineage>
        <taxon>Bacteria</taxon>
        <taxon>Pseudomonadati</taxon>
        <taxon>Pseudomonadota</taxon>
        <taxon>Betaproteobacteria</taxon>
        <taxon>Burkholderiales</taxon>
        <taxon>Oxalobacteraceae</taxon>
        <taxon>Herbaspirillum</taxon>
    </lineage>
</organism>
<sequence>MAFFPKTTRNPFKNQVFAYVQFMQALSIFKAVSGVKRHEESKNQVKNQMHEAIVQRCEVATGQGDANLRRPDALAPTNPRCQE</sequence>
<protein>
    <submittedName>
        <fullName evidence="2">Uncharacterized protein</fullName>
    </submittedName>
</protein>
<dbReference type="RefSeq" id="WP_408159632.1">
    <property type="nucleotide sequence ID" value="NZ_JAQQFM010000008.1"/>
</dbReference>
<keyword evidence="3" id="KW-1185">Reference proteome</keyword>
<feature type="region of interest" description="Disordered" evidence="1">
    <location>
        <begin position="64"/>
        <end position="83"/>
    </location>
</feature>